<evidence type="ECO:0000313" key="3">
    <source>
        <dbReference type="Proteomes" id="UP000030854"/>
    </source>
</evidence>
<organism evidence="2 3">
    <name type="scientific">Uncinula necator</name>
    <name type="common">Grape powdery mildew</name>
    <dbReference type="NCBI Taxonomy" id="52586"/>
    <lineage>
        <taxon>Eukaryota</taxon>
        <taxon>Fungi</taxon>
        <taxon>Dikarya</taxon>
        <taxon>Ascomycota</taxon>
        <taxon>Pezizomycotina</taxon>
        <taxon>Leotiomycetes</taxon>
        <taxon>Erysiphales</taxon>
        <taxon>Erysiphaceae</taxon>
        <taxon>Erysiphe</taxon>
    </lineage>
</organism>
<dbReference type="EMBL" id="JNVN01004022">
    <property type="protein sequence ID" value="KHJ30548.1"/>
    <property type="molecule type" value="Genomic_DNA"/>
</dbReference>
<reference evidence="2 3" key="1">
    <citation type="journal article" date="2014" name="BMC Genomics">
        <title>Adaptive genomic structural variation in the grape powdery mildew pathogen, Erysiphe necator.</title>
        <authorList>
            <person name="Jones L."/>
            <person name="Riaz S."/>
            <person name="Morales-Cruz A."/>
            <person name="Amrine K.C."/>
            <person name="McGuire B."/>
            <person name="Gubler W.D."/>
            <person name="Walker M.A."/>
            <person name="Cantu D."/>
        </authorList>
    </citation>
    <scope>NUCLEOTIDE SEQUENCE [LARGE SCALE GENOMIC DNA]</scope>
    <source>
        <strain evidence="3">c</strain>
    </source>
</reference>
<proteinExistence type="predicted"/>
<protein>
    <submittedName>
        <fullName evidence="2">Uncharacterized protein</fullName>
    </submittedName>
</protein>
<sequence>MASIAARNAPKSGKLSEWTILAGNGPKKNINIKSGTTFPPPTKTSEESKRRVIFYRQEGTPARSSKTAQDKLHAVNMKLLSLKVPAHIRFVNLRHNERGNLTGLTTAQTTAEAMLPRVKEVCLQTALRFDGDITDISVNQQWINLKAYGVELARYHFKIMRL</sequence>
<gene>
    <name evidence="2" type="ORF">EV44_g3500</name>
</gene>
<feature type="region of interest" description="Disordered" evidence="1">
    <location>
        <begin position="25"/>
        <end position="47"/>
    </location>
</feature>
<evidence type="ECO:0000313" key="2">
    <source>
        <dbReference type="EMBL" id="KHJ30548.1"/>
    </source>
</evidence>
<dbReference type="Proteomes" id="UP000030854">
    <property type="component" value="Unassembled WGS sequence"/>
</dbReference>
<accession>A0A0B1NX44</accession>
<comment type="caution">
    <text evidence="2">The sequence shown here is derived from an EMBL/GenBank/DDBJ whole genome shotgun (WGS) entry which is preliminary data.</text>
</comment>
<evidence type="ECO:0000256" key="1">
    <source>
        <dbReference type="SAM" id="MobiDB-lite"/>
    </source>
</evidence>
<keyword evidence="3" id="KW-1185">Reference proteome</keyword>
<name>A0A0B1NX44_UNCNE</name>
<dbReference type="HOGENOM" id="CLU_114242_0_0_1"/>
<dbReference type="AlphaFoldDB" id="A0A0B1NX44"/>